<feature type="repeat" description="Pumilio" evidence="8">
    <location>
        <begin position="576"/>
        <end position="611"/>
    </location>
</feature>
<evidence type="ECO:0000256" key="5">
    <source>
        <dbReference type="ARBA" id="ARBA00024893"/>
    </source>
</evidence>
<dbReference type="InterPro" id="IPR033712">
    <property type="entry name" value="Pumilio_RNA-bd"/>
</dbReference>
<feature type="compositionally biased region" description="Polar residues" evidence="9">
    <location>
        <begin position="122"/>
        <end position="176"/>
    </location>
</feature>
<sequence length="937" mass="102605">MSSATTNRPSGTMPSNTRAPRFPEFGAAPGGHNSDSSQSTTLAQSFGNGATWQPSGAIWGNSTIGSGYTNAKRENAKPSGMCAMAEDSMAVADAGIVGNKEFPDGPSGSKALAAESEADTWSAHTNGPWNAPDTTSPTMQSHSGSTSPSRTRNSIPNVPAQTLSELQNPYHQTRPSVGQGLSYRSQPQSSLNPSSGSFSFVQKKTPSYSYNDDKENSGQYGNGDAYDVEIPSQYLAIGSVSRDRSMPPSRASESGRNGGSISFTSGHQPFGSIGNHTPSSSIHSQRPSISGPSASYTMQTNGMRYDLAQHEMELNDKLAGTSLGRDADQPGSSHANNNVGNSYSPTHSSFAQQTQSLNGSAMWGDGHGSKSVNNYEPYSNQPFANQDYFSKPARFTDRGSVSPAGSDYRRGLNSPRYFSASGTPPLGQELVYRPTSRGPRAPTGPAELNQRLQNIYHQQAQAYMQFQGQYSPYPFEYMQPSFRPGNLPYGYPMPIPPYAAAPVIPTQPSKHQDVGAGVRSVLLEEFRSSNKSTKKYELRDIYNHIVEFSGDQHGSRFIQLKLETANSDEKEQVFREIQSNALQLMTDVFGNYVIQKMFEHGNQVQKRVLAEQMKHHVLELSMQMYGCRVVQKALEHVLADQQAELAQELNADVLKCVQDQNGNHVVQKAIERVPTEHIQFIIEAFRGKVQTLAAHPYGCRVIQRILEHCKPHDQVAILEELHQCSTTLITDQFGNYVTQHIIQHGSPEDRAKVIKIVTAQLLHLSKHKFASNVVEKSIEYGTDEQRRAIVAQITTLRSDGTSPVQLMMKDQYGNYVIQKLLSQLKGADRDRFVEDLKPQLTQLKKYSYGKQLVAIEKVVQEQPLHPSKSPTSFVAARMPIEIDSSAPTPTLTNGRNSPQSSSLPSTNVSTIEDSTDVALKSPVDDSKTCPEVLINGL</sequence>
<feature type="region of interest" description="Disordered" evidence="9">
    <location>
        <begin position="101"/>
        <end position="226"/>
    </location>
</feature>
<keyword evidence="4" id="KW-0694">RNA-binding</keyword>
<keyword evidence="2" id="KW-0963">Cytoplasm</keyword>
<feature type="region of interest" description="Disordered" evidence="9">
    <location>
        <begin position="884"/>
        <end position="910"/>
    </location>
</feature>
<keyword evidence="12" id="KW-1185">Reference proteome</keyword>
<keyword evidence="3" id="KW-0677">Repeat</keyword>
<evidence type="ECO:0000256" key="3">
    <source>
        <dbReference type="ARBA" id="ARBA00022737"/>
    </source>
</evidence>
<feature type="repeat" description="Pumilio" evidence="8">
    <location>
        <begin position="755"/>
        <end position="791"/>
    </location>
</feature>
<dbReference type="InterPro" id="IPR011989">
    <property type="entry name" value="ARM-like"/>
</dbReference>
<feature type="region of interest" description="Disordered" evidence="9">
    <location>
        <begin position="394"/>
        <end position="427"/>
    </location>
</feature>
<feature type="compositionally biased region" description="Polar residues" evidence="9">
    <location>
        <begin position="1"/>
        <end position="18"/>
    </location>
</feature>
<feature type="repeat" description="Pumilio" evidence="8">
    <location>
        <begin position="648"/>
        <end position="683"/>
    </location>
</feature>
<dbReference type="PANTHER" id="PTHR12537:SF12">
    <property type="entry name" value="MATERNAL PROTEIN PUMILIO"/>
    <property type="match status" value="1"/>
</dbReference>
<feature type="region of interest" description="Disordered" evidence="9">
    <location>
        <begin position="321"/>
        <end position="352"/>
    </location>
</feature>
<dbReference type="EMBL" id="FJUX01000016">
    <property type="protein sequence ID" value="CZS93741.1"/>
    <property type="molecule type" value="Genomic_DNA"/>
</dbReference>
<dbReference type="Gene3D" id="1.25.10.10">
    <property type="entry name" value="Leucine-rich Repeat Variant"/>
    <property type="match status" value="1"/>
</dbReference>
<gene>
    <name evidence="11" type="ORF">RAG0_03886</name>
</gene>
<name>A0A1E1K6Y1_9HELO</name>
<proteinExistence type="inferred from homology"/>
<dbReference type="GO" id="GO:0000288">
    <property type="term" value="P:nuclear-transcribed mRNA catabolic process, deadenylation-dependent decay"/>
    <property type="evidence" value="ECO:0007669"/>
    <property type="project" value="TreeGrafter"/>
</dbReference>
<feature type="compositionally biased region" description="Polar residues" evidence="9">
    <location>
        <begin position="885"/>
        <end position="910"/>
    </location>
</feature>
<dbReference type="PROSITE" id="PS50303">
    <property type="entry name" value="PUM_HD"/>
    <property type="match status" value="1"/>
</dbReference>
<reference evidence="12" key="1">
    <citation type="submission" date="2016-03" db="EMBL/GenBank/DDBJ databases">
        <authorList>
            <person name="Guldener U."/>
        </authorList>
    </citation>
    <scope>NUCLEOTIDE SEQUENCE [LARGE SCALE GENOMIC DNA]</scope>
    <source>
        <strain evidence="12">04CH-RAC-A.6.1</strain>
    </source>
</reference>
<comment type="subcellular location">
    <subcellularLocation>
        <location evidence="1">Cytoplasm</location>
    </subcellularLocation>
</comment>
<evidence type="ECO:0000256" key="6">
    <source>
        <dbReference type="ARBA" id="ARBA00060736"/>
    </source>
</evidence>
<dbReference type="InterPro" id="IPR001313">
    <property type="entry name" value="Pumilio_RNA-bd_rpt"/>
</dbReference>
<dbReference type="InterPro" id="IPR033133">
    <property type="entry name" value="PUM-HD"/>
</dbReference>
<evidence type="ECO:0000259" key="10">
    <source>
        <dbReference type="PROSITE" id="PS50303"/>
    </source>
</evidence>
<dbReference type="Pfam" id="PF00806">
    <property type="entry name" value="PUF"/>
    <property type="match status" value="8"/>
</dbReference>
<dbReference type="AlphaFoldDB" id="A0A1E1K6Y1"/>
<feature type="repeat" description="Pumilio" evidence="8">
    <location>
        <begin position="612"/>
        <end position="647"/>
    </location>
</feature>
<dbReference type="OrthoDB" id="668540at2759"/>
<dbReference type="PROSITE" id="PS50302">
    <property type="entry name" value="PUM"/>
    <property type="match status" value="7"/>
</dbReference>
<organism evidence="11 12">
    <name type="scientific">Rhynchosporium agropyri</name>
    <dbReference type="NCBI Taxonomy" id="914238"/>
    <lineage>
        <taxon>Eukaryota</taxon>
        <taxon>Fungi</taxon>
        <taxon>Dikarya</taxon>
        <taxon>Ascomycota</taxon>
        <taxon>Pezizomycotina</taxon>
        <taxon>Leotiomycetes</taxon>
        <taxon>Helotiales</taxon>
        <taxon>Ploettnerulaceae</taxon>
        <taxon>Rhynchosporium</taxon>
    </lineage>
</organism>
<evidence type="ECO:0000256" key="1">
    <source>
        <dbReference type="ARBA" id="ARBA00004496"/>
    </source>
</evidence>
<feature type="compositionally biased region" description="Polar residues" evidence="9">
    <location>
        <begin position="251"/>
        <end position="267"/>
    </location>
</feature>
<feature type="domain" description="PUM-HD" evidence="10">
    <location>
        <begin position="518"/>
        <end position="860"/>
    </location>
</feature>
<feature type="region of interest" description="Disordered" evidence="9">
    <location>
        <begin position="239"/>
        <end position="298"/>
    </location>
</feature>
<dbReference type="FunFam" id="1.25.10.10:FF:000004">
    <property type="entry name" value="Pumilio homolog 1 isoform 2"/>
    <property type="match status" value="1"/>
</dbReference>
<dbReference type="GO" id="GO:0003730">
    <property type="term" value="F:mRNA 3'-UTR binding"/>
    <property type="evidence" value="ECO:0007669"/>
    <property type="project" value="TreeGrafter"/>
</dbReference>
<dbReference type="SMART" id="SM00025">
    <property type="entry name" value="Pumilio"/>
    <property type="match status" value="8"/>
</dbReference>
<dbReference type="GO" id="GO:0005737">
    <property type="term" value="C:cytoplasm"/>
    <property type="evidence" value="ECO:0007669"/>
    <property type="project" value="UniProtKB-SubCell"/>
</dbReference>
<comment type="function">
    <text evidence="5">RNA-binding nucleolar protein required for pre-rRNA processing. Involved in production of 18S rRNA and assembly of small ribosomal subunit.</text>
</comment>
<feature type="compositionally biased region" description="Polar residues" evidence="9">
    <location>
        <begin position="330"/>
        <end position="352"/>
    </location>
</feature>
<feature type="compositionally biased region" description="Low complexity" evidence="9">
    <location>
        <begin position="278"/>
        <end position="290"/>
    </location>
</feature>
<evidence type="ECO:0000256" key="4">
    <source>
        <dbReference type="ARBA" id="ARBA00022884"/>
    </source>
</evidence>
<dbReference type="PANTHER" id="PTHR12537">
    <property type="entry name" value="RNA BINDING PROTEIN PUMILIO-RELATED"/>
    <property type="match status" value="1"/>
</dbReference>
<accession>A0A1E1K6Y1</accession>
<evidence type="ECO:0000256" key="9">
    <source>
        <dbReference type="SAM" id="MobiDB-lite"/>
    </source>
</evidence>
<dbReference type="InterPro" id="IPR016024">
    <property type="entry name" value="ARM-type_fold"/>
</dbReference>
<feature type="region of interest" description="Disordered" evidence="9">
    <location>
        <begin position="1"/>
        <end position="57"/>
    </location>
</feature>
<comment type="similarity">
    <text evidence="6">Belongs to the PUF3 family.</text>
</comment>
<feature type="repeat" description="Pumilio" evidence="8">
    <location>
        <begin position="540"/>
        <end position="575"/>
    </location>
</feature>
<feature type="repeat" description="Pumilio" evidence="8">
    <location>
        <begin position="795"/>
        <end position="834"/>
    </location>
</feature>
<dbReference type="CDD" id="cd07920">
    <property type="entry name" value="Pumilio"/>
    <property type="match status" value="1"/>
</dbReference>
<evidence type="ECO:0000256" key="2">
    <source>
        <dbReference type="ARBA" id="ARBA00022490"/>
    </source>
</evidence>
<dbReference type="Proteomes" id="UP000178912">
    <property type="component" value="Unassembled WGS sequence"/>
</dbReference>
<evidence type="ECO:0000256" key="8">
    <source>
        <dbReference type="PROSITE-ProRule" id="PRU00317"/>
    </source>
</evidence>
<feature type="compositionally biased region" description="Low complexity" evidence="9">
    <location>
        <begin position="185"/>
        <end position="200"/>
    </location>
</feature>
<dbReference type="SUPFAM" id="SSF48371">
    <property type="entry name" value="ARM repeat"/>
    <property type="match status" value="1"/>
</dbReference>
<evidence type="ECO:0000313" key="12">
    <source>
        <dbReference type="Proteomes" id="UP000178912"/>
    </source>
</evidence>
<feature type="compositionally biased region" description="Polar residues" evidence="9">
    <location>
        <begin position="33"/>
        <end position="57"/>
    </location>
</feature>
<evidence type="ECO:0000313" key="11">
    <source>
        <dbReference type="EMBL" id="CZS93741.1"/>
    </source>
</evidence>
<protein>
    <recommendedName>
        <fullName evidence="7">Pumilio homology domain family member 3</fullName>
    </recommendedName>
</protein>
<evidence type="ECO:0000256" key="7">
    <source>
        <dbReference type="ARBA" id="ARBA00081811"/>
    </source>
</evidence>
<feature type="repeat" description="Pumilio" evidence="8">
    <location>
        <begin position="684"/>
        <end position="719"/>
    </location>
</feature>